<dbReference type="Proteomes" id="UP000783253">
    <property type="component" value="Unassembled WGS sequence"/>
</dbReference>
<accession>A0ABS7J0X9</accession>
<protein>
    <recommendedName>
        <fullName evidence="3">Bacterial dipeptidyl-peptidase SH3 domain-containing protein</fullName>
    </recommendedName>
</protein>
<evidence type="ECO:0000313" key="2">
    <source>
        <dbReference type="Proteomes" id="UP000783253"/>
    </source>
</evidence>
<name>A0ABS7J0X9_9SPHN</name>
<reference evidence="1 2" key="1">
    <citation type="submission" date="2021-08" db="EMBL/GenBank/DDBJ databases">
        <title>Comparative Genomics Analysis of the Genus Qipengyuania Reveals Extensive Genetic Diversity and Metabolic Versatility, Including the Description of Fifteen Novel Species.</title>
        <authorList>
            <person name="Liu Y."/>
        </authorList>
    </citation>
    <scope>NUCLEOTIDE SEQUENCE [LARGE SCALE GENOMIC DNA]</scope>
    <source>
        <strain evidence="1 2">1NDH17</strain>
    </source>
</reference>
<organism evidence="1 2">
    <name type="scientific">Qipengyuania polymorpha</name>
    <dbReference type="NCBI Taxonomy" id="2867234"/>
    <lineage>
        <taxon>Bacteria</taxon>
        <taxon>Pseudomonadati</taxon>
        <taxon>Pseudomonadota</taxon>
        <taxon>Alphaproteobacteria</taxon>
        <taxon>Sphingomonadales</taxon>
        <taxon>Erythrobacteraceae</taxon>
        <taxon>Qipengyuania</taxon>
    </lineage>
</organism>
<proteinExistence type="predicted"/>
<gene>
    <name evidence="1" type="ORF">K3152_06925</name>
</gene>
<dbReference type="RefSeq" id="WP_221573383.1">
    <property type="nucleotide sequence ID" value="NZ_JAIGNK010000002.1"/>
</dbReference>
<evidence type="ECO:0000313" key="1">
    <source>
        <dbReference type="EMBL" id="MBX7457975.1"/>
    </source>
</evidence>
<keyword evidence="2" id="KW-1185">Reference proteome</keyword>
<dbReference type="EMBL" id="JAIGNK010000002">
    <property type="protein sequence ID" value="MBX7457975.1"/>
    <property type="molecule type" value="Genomic_DNA"/>
</dbReference>
<evidence type="ECO:0008006" key="3">
    <source>
        <dbReference type="Google" id="ProtNLM"/>
    </source>
</evidence>
<sequence length="117" mass="12069">MSAAADYTLPEGIVGLKGPVQKPAPGTLPLRGDLAHVALANGYLAAHYVIPHARKIGDADVTLKLNSRDDADDGATLEAGSAVELLDCEGDWVWLTVGPQGPSGYAHRSALAPDVDA</sequence>
<comment type="caution">
    <text evidence="1">The sequence shown here is derived from an EMBL/GenBank/DDBJ whole genome shotgun (WGS) entry which is preliminary data.</text>
</comment>